<keyword evidence="2" id="KW-1185">Reference proteome</keyword>
<dbReference type="AlphaFoldDB" id="A0AAD4WJM9"/>
<organism evidence="1 2">
    <name type="scientific">Prunus dulcis</name>
    <name type="common">Almond</name>
    <name type="synonym">Amygdalus dulcis</name>
    <dbReference type="NCBI Taxonomy" id="3755"/>
    <lineage>
        <taxon>Eukaryota</taxon>
        <taxon>Viridiplantae</taxon>
        <taxon>Streptophyta</taxon>
        <taxon>Embryophyta</taxon>
        <taxon>Tracheophyta</taxon>
        <taxon>Spermatophyta</taxon>
        <taxon>Magnoliopsida</taxon>
        <taxon>eudicotyledons</taxon>
        <taxon>Gunneridae</taxon>
        <taxon>Pentapetalae</taxon>
        <taxon>rosids</taxon>
        <taxon>fabids</taxon>
        <taxon>Rosales</taxon>
        <taxon>Rosaceae</taxon>
        <taxon>Amygdaloideae</taxon>
        <taxon>Amygdaleae</taxon>
        <taxon>Prunus</taxon>
    </lineage>
</organism>
<proteinExistence type="predicted"/>
<comment type="caution">
    <text evidence="1">The sequence shown here is derived from an EMBL/GenBank/DDBJ whole genome shotgun (WGS) entry which is preliminary data.</text>
</comment>
<dbReference type="EMBL" id="JAJFAZ020000002">
    <property type="protein sequence ID" value="KAI5343879.1"/>
    <property type="molecule type" value="Genomic_DNA"/>
</dbReference>
<protein>
    <submittedName>
        <fullName evidence="1">Uncharacterized protein</fullName>
    </submittedName>
</protein>
<dbReference type="Proteomes" id="UP001054821">
    <property type="component" value="Chromosome 2"/>
</dbReference>
<evidence type="ECO:0000313" key="2">
    <source>
        <dbReference type="Proteomes" id="UP001054821"/>
    </source>
</evidence>
<reference evidence="1 2" key="1">
    <citation type="journal article" date="2022" name="G3 (Bethesda)">
        <title>Whole-genome sequence and methylome profiling of the almond [Prunus dulcis (Mill.) D.A. Webb] cultivar 'Nonpareil'.</title>
        <authorList>
            <person name="D'Amico-Willman K.M."/>
            <person name="Ouma W.Z."/>
            <person name="Meulia T."/>
            <person name="Sideli G.M."/>
            <person name="Gradziel T.M."/>
            <person name="Fresnedo-Ramirez J."/>
        </authorList>
    </citation>
    <scope>NUCLEOTIDE SEQUENCE [LARGE SCALE GENOMIC DNA]</scope>
    <source>
        <strain evidence="1">Clone GOH B32 T37-40</strain>
    </source>
</reference>
<evidence type="ECO:0000313" key="1">
    <source>
        <dbReference type="EMBL" id="KAI5343879.1"/>
    </source>
</evidence>
<accession>A0AAD4WJM9</accession>
<name>A0AAD4WJM9_PRUDU</name>
<gene>
    <name evidence="1" type="ORF">L3X38_011755</name>
</gene>
<sequence length="152" mass="16459">METSNQLNHQWLQDMAQTIATQNAQINERFDQLLGQQNGENGNHVAPNRVPAVGPQVEVQPNILGTNLPQPNPLAGGNPAPAINVPPIGNNPYVAANQFQAFLPNNQFHPQVHQGAGVNFARPHINQFTRIGGWNNLGGNSNLNNPLLGFRA</sequence>